<dbReference type="EMBL" id="BTRK01000004">
    <property type="protein sequence ID" value="GMR47335.1"/>
    <property type="molecule type" value="Genomic_DNA"/>
</dbReference>
<accession>A0AAN5CN23</accession>
<evidence type="ECO:0000313" key="3">
    <source>
        <dbReference type="Proteomes" id="UP001328107"/>
    </source>
</evidence>
<evidence type="ECO:0000313" key="2">
    <source>
        <dbReference type="EMBL" id="GMR47335.1"/>
    </source>
</evidence>
<protein>
    <submittedName>
        <fullName evidence="2">Uncharacterized protein</fullName>
    </submittedName>
</protein>
<comment type="caution">
    <text evidence="2">The sequence shown here is derived from an EMBL/GenBank/DDBJ whole genome shotgun (WGS) entry which is preliminary data.</text>
</comment>
<dbReference type="AlphaFoldDB" id="A0AAN5CN23"/>
<keyword evidence="1" id="KW-0732">Signal</keyword>
<evidence type="ECO:0000256" key="1">
    <source>
        <dbReference type="SAM" id="SignalP"/>
    </source>
</evidence>
<proteinExistence type="predicted"/>
<feature type="chain" id="PRO_5042853562" evidence="1">
    <location>
        <begin position="16"/>
        <end position="116"/>
    </location>
</feature>
<reference evidence="3" key="1">
    <citation type="submission" date="2022-10" db="EMBL/GenBank/DDBJ databases">
        <title>Genome assembly of Pristionchus species.</title>
        <authorList>
            <person name="Yoshida K."/>
            <person name="Sommer R.J."/>
        </authorList>
    </citation>
    <scope>NUCLEOTIDE SEQUENCE [LARGE SCALE GENOMIC DNA]</scope>
    <source>
        <strain evidence="3">RS5460</strain>
    </source>
</reference>
<keyword evidence="3" id="KW-1185">Reference proteome</keyword>
<feature type="signal peptide" evidence="1">
    <location>
        <begin position="1"/>
        <end position="15"/>
    </location>
</feature>
<name>A0AAN5CN23_9BILA</name>
<sequence length="116" mass="13050">MNFLLVLFLVSFAASQREDFGSAEVSDISPSEFDRYFDSVLKSSSNAELDGVEELQRAVTKCQKDKDQISCIVPEYASIVIKYNLSEEFKKTIVEAIKRKQVFKADGSARVNNIDV</sequence>
<gene>
    <name evidence="2" type="ORF">PMAYCL1PPCAC_17530</name>
</gene>
<dbReference type="Proteomes" id="UP001328107">
    <property type="component" value="Unassembled WGS sequence"/>
</dbReference>
<organism evidence="2 3">
    <name type="scientific">Pristionchus mayeri</name>
    <dbReference type="NCBI Taxonomy" id="1317129"/>
    <lineage>
        <taxon>Eukaryota</taxon>
        <taxon>Metazoa</taxon>
        <taxon>Ecdysozoa</taxon>
        <taxon>Nematoda</taxon>
        <taxon>Chromadorea</taxon>
        <taxon>Rhabditida</taxon>
        <taxon>Rhabditina</taxon>
        <taxon>Diplogasteromorpha</taxon>
        <taxon>Diplogasteroidea</taxon>
        <taxon>Neodiplogasteridae</taxon>
        <taxon>Pristionchus</taxon>
    </lineage>
</organism>